<dbReference type="InterPro" id="IPR015590">
    <property type="entry name" value="Aldehyde_DH_dom"/>
</dbReference>
<gene>
    <name evidence="7" type="ORF">KP509_24G037400</name>
</gene>
<dbReference type="AlphaFoldDB" id="A0A8T2RTV5"/>
<sequence>MAPAENSSPVGNGSSEPKYPIKYTKCFIDGEFVDAISGKTFETLDPRTGEVITSVAEGDAVDIDRAVKAARQAFDEGPWPRMSGAARGKVLFKYADLIEQHTDELAYLETLDNGKPFVLSKYADIVGVLKCLRNVAGWADKISGQTYKMDGPYQGMSLYEPYGVTGAIIPWNFPMLMFMLKVGPALAAGNTIVVKPAEQTPLTALYLAALAKEAGIPSGALNVVPGFGPTAGAAVASHMDINKVGFTGSTEVGKIIMEAAAKSNLKPVTLELGGKSPLVICEDADLDAAVDIANLALFFNMGQCCTAGSRVFVQDTIYDAFVAKAVEKAKKRVVGDPFKPEVEQGPQVDETQFKKILEYIESGKAEGAQLLTGGCAAGNKGYYIEPTIFGDVQDDMKIAREEIFGPVMSLLKFKTLDEAIKRANTSSYGLAAAIVSKDIDVANRFARSVRAGTVWINCYHVYDQSLPFGGYKTSGFGREHGLHSILSHMQLKAIVTPLKDSPWL</sequence>
<dbReference type="PROSITE" id="PS00070">
    <property type="entry name" value="ALDEHYDE_DEHYDR_CYS"/>
    <property type="match status" value="1"/>
</dbReference>
<name>A0A8T2RTV5_CERRI</name>
<dbReference type="OMA" id="TKAVWIT"/>
<dbReference type="FunFam" id="3.40.309.10:FF:000001">
    <property type="entry name" value="Mitochondrial aldehyde dehydrogenase 2"/>
    <property type="match status" value="1"/>
</dbReference>
<dbReference type="InterPro" id="IPR016162">
    <property type="entry name" value="Ald_DH_N"/>
</dbReference>
<dbReference type="InterPro" id="IPR016161">
    <property type="entry name" value="Ald_DH/histidinol_DH"/>
</dbReference>
<accession>A0A8T2RTV5</accession>
<dbReference type="OrthoDB" id="310895at2759"/>
<dbReference type="Gene3D" id="3.40.309.10">
    <property type="entry name" value="Aldehyde Dehydrogenase, Chain A, domain 2"/>
    <property type="match status" value="1"/>
</dbReference>
<dbReference type="Pfam" id="PF00171">
    <property type="entry name" value="Aldedh"/>
    <property type="match status" value="1"/>
</dbReference>
<organism evidence="7 8">
    <name type="scientific">Ceratopteris richardii</name>
    <name type="common">Triangle waterfern</name>
    <dbReference type="NCBI Taxonomy" id="49495"/>
    <lineage>
        <taxon>Eukaryota</taxon>
        <taxon>Viridiplantae</taxon>
        <taxon>Streptophyta</taxon>
        <taxon>Embryophyta</taxon>
        <taxon>Tracheophyta</taxon>
        <taxon>Polypodiopsida</taxon>
        <taxon>Polypodiidae</taxon>
        <taxon>Polypodiales</taxon>
        <taxon>Pteridineae</taxon>
        <taxon>Pteridaceae</taxon>
        <taxon>Parkerioideae</taxon>
        <taxon>Ceratopteris</taxon>
    </lineage>
</organism>
<dbReference type="InterPro" id="IPR016160">
    <property type="entry name" value="Ald_DH_CS_CYS"/>
</dbReference>
<dbReference type="FunFam" id="3.40.605.10:FF:000011">
    <property type="entry name" value="ALD5p Mitochondrial aldehyde dehydrogenase"/>
    <property type="match status" value="1"/>
</dbReference>
<protein>
    <recommendedName>
        <fullName evidence="6">Aldehyde dehydrogenase domain-containing protein</fullName>
    </recommendedName>
</protein>
<proteinExistence type="inferred from homology"/>
<feature type="domain" description="Aldehyde dehydrogenase" evidence="6">
    <location>
        <begin position="33"/>
        <end position="494"/>
    </location>
</feature>
<dbReference type="Proteomes" id="UP000825935">
    <property type="component" value="Chromosome 24"/>
</dbReference>
<dbReference type="Gene3D" id="3.40.605.10">
    <property type="entry name" value="Aldehyde Dehydrogenase, Chain A, domain 1"/>
    <property type="match status" value="1"/>
</dbReference>
<keyword evidence="2 5" id="KW-0560">Oxidoreductase</keyword>
<dbReference type="PROSITE" id="PS00687">
    <property type="entry name" value="ALDEHYDE_DEHYDR_GLU"/>
    <property type="match status" value="1"/>
</dbReference>
<evidence type="ECO:0000259" key="6">
    <source>
        <dbReference type="Pfam" id="PF00171"/>
    </source>
</evidence>
<comment type="similarity">
    <text evidence="1 5">Belongs to the aldehyde dehydrogenase family.</text>
</comment>
<evidence type="ECO:0000256" key="1">
    <source>
        <dbReference type="ARBA" id="ARBA00009986"/>
    </source>
</evidence>
<dbReference type="InterPro" id="IPR016163">
    <property type="entry name" value="Ald_DH_C"/>
</dbReference>
<keyword evidence="3" id="KW-0520">NAD</keyword>
<keyword evidence="8" id="KW-1185">Reference proteome</keyword>
<comment type="caution">
    <text evidence="7">The sequence shown here is derived from an EMBL/GenBank/DDBJ whole genome shotgun (WGS) entry which is preliminary data.</text>
</comment>
<evidence type="ECO:0000256" key="5">
    <source>
        <dbReference type="RuleBase" id="RU003345"/>
    </source>
</evidence>
<reference evidence="7" key="1">
    <citation type="submission" date="2021-08" db="EMBL/GenBank/DDBJ databases">
        <title>WGS assembly of Ceratopteris richardii.</title>
        <authorList>
            <person name="Marchant D.B."/>
            <person name="Chen G."/>
            <person name="Jenkins J."/>
            <person name="Shu S."/>
            <person name="Leebens-Mack J."/>
            <person name="Grimwood J."/>
            <person name="Schmutz J."/>
            <person name="Soltis P."/>
            <person name="Soltis D."/>
            <person name="Chen Z.-H."/>
        </authorList>
    </citation>
    <scope>NUCLEOTIDE SEQUENCE</scope>
    <source>
        <strain evidence="7">Whitten #5841</strain>
        <tissue evidence="7">Leaf</tissue>
    </source>
</reference>
<evidence type="ECO:0000313" key="8">
    <source>
        <dbReference type="Proteomes" id="UP000825935"/>
    </source>
</evidence>
<dbReference type="PANTHER" id="PTHR11699">
    <property type="entry name" value="ALDEHYDE DEHYDROGENASE-RELATED"/>
    <property type="match status" value="1"/>
</dbReference>
<feature type="active site" evidence="4">
    <location>
        <position position="271"/>
    </location>
</feature>
<evidence type="ECO:0000256" key="3">
    <source>
        <dbReference type="ARBA" id="ARBA00023027"/>
    </source>
</evidence>
<dbReference type="GO" id="GO:0004029">
    <property type="term" value="F:aldehyde dehydrogenase (NAD+) activity"/>
    <property type="evidence" value="ECO:0007669"/>
    <property type="project" value="UniProtKB-ARBA"/>
</dbReference>
<evidence type="ECO:0000313" key="7">
    <source>
        <dbReference type="EMBL" id="KAH7299949.1"/>
    </source>
</evidence>
<dbReference type="InterPro" id="IPR029510">
    <property type="entry name" value="Ald_DH_CS_GLU"/>
</dbReference>
<dbReference type="SUPFAM" id="SSF53720">
    <property type="entry name" value="ALDH-like"/>
    <property type="match status" value="1"/>
</dbReference>
<dbReference type="GO" id="GO:0005739">
    <property type="term" value="C:mitochondrion"/>
    <property type="evidence" value="ECO:0007669"/>
    <property type="project" value="UniProtKB-ARBA"/>
</dbReference>
<dbReference type="GO" id="GO:0019752">
    <property type="term" value="P:carboxylic acid metabolic process"/>
    <property type="evidence" value="ECO:0007669"/>
    <property type="project" value="UniProtKB-ARBA"/>
</dbReference>
<evidence type="ECO:0000256" key="2">
    <source>
        <dbReference type="ARBA" id="ARBA00023002"/>
    </source>
</evidence>
<evidence type="ECO:0000256" key="4">
    <source>
        <dbReference type="PROSITE-ProRule" id="PRU10007"/>
    </source>
</evidence>
<dbReference type="EMBL" id="CM035429">
    <property type="protein sequence ID" value="KAH7299949.1"/>
    <property type="molecule type" value="Genomic_DNA"/>
</dbReference>